<evidence type="ECO:0000256" key="1">
    <source>
        <dbReference type="SAM" id="MobiDB-lite"/>
    </source>
</evidence>
<name>A0A949JGI1_9ACTN</name>
<reference evidence="3" key="1">
    <citation type="submission" date="2021-06" db="EMBL/GenBank/DDBJ databases">
        <title>Sequencing of actinobacteria type strains.</title>
        <authorList>
            <person name="Nguyen G.-S."/>
            <person name="Wentzel A."/>
        </authorList>
    </citation>
    <scope>NUCLEOTIDE SEQUENCE</scope>
    <source>
        <strain evidence="3">P38-E01</strain>
    </source>
</reference>
<keyword evidence="4" id="KW-1185">Reference proteome</keyword>
<organism evidence="3 4">
    <name type="scientific">Streptomyces tardus</name>
    <dbReference type="NCBI Taxonomy" id="2780544"/>
    <lineage>
        <taxon>Bacteria</taxon>
        <taxon>Bacillati</taxon>
        <taxon>Actinomycetota</taxon>
        <taxon>Actinomycetes</taxon>
        <taxon>Kitasatosporales</taxon>
        <taxon>Streptomycetaceae</taxon>
        <taxon>Streptomyces</taxon>
    </lineage>
</organism>
<sequence>MAGRADPPEGRPAGDDDDEFRSTVFDESFVRAAQLREFSARERLDEQERPVADLPDPRTAERTTPSGQEVSAPSAGGGRRGVSGQFLVLLLVVLIAFGAAIYMGARSPYEDPVHAQSRIPLRTTIVPLVPRGSVPGDEAEELYRRSPAARLEAGPNAVELPVARATNNFSLRQVRLALATARQYVIASALNPDVLAGRTVNPVRRLLSQGQRAQFDRSMRAPAEDGRYGATGWLMRFQPEEAKLADSGIRVRGTFSVAETDSGALEVSAQHVLVYALRPVEGTKQADASLFTARREVRMRFTRGELRTGVGTVAQVTVQAGPLPCAENTHDWLRPLLAGEDVGADASAGTDLYAGDLRRTALCGVLARSSQPKVD</sequence>
<feature type="compositionally biased region" description="Basic and acidic residues" evidence="1">
    <location>
        <begin position="40"/>
        <end position="61"/>
    </location>
</feature>
<comment type="caution">
    <text evidence="3">The sequence shown here is derived from an EMBL/GenBank/DDBJ whole genome shotgun (WGS) entry which is preliminary data.</text>
</comment>
<keyword evidence="2" id="KW-0472">Membrane</keyword>
<keyword evidence="2" id="KW-0812">Transmembrane</keyword>
<dbReference type="EMBL" id="JAELVF020000001">
    <property type="protein sequence ID" value="MBU7599022.1"/>
    <property type="molecule type" value="Genomic_DNA"/>
</dbReference>
<feature type="compositionally biased region" description="Polar residues" evidence="1">
    <location>
        <begin position="62"/>
        <end position="71"/>
    </location>
</feature>
<feature type="transmembrane region" description="Helical" evidence="2">
    <location>
        <begin position="86"/>
        <end position="105"/>
    </location>
</feature>
<keyword evidence="2" id="KW-1133">Transmembrane helix</keyword>
<dbReference type="Proteomes" id="UP000694501">
    <property type="component" value="Unassembled WGS sequence"/>
</dbReference>
<feature type="compositionally biased region" description="Basic and acidic residues" evidence="1">
    <location>
        <begin position="1"/>
        <end position="14"/>
    </location>
</feature>
<gene>
    <name evidence="3" type="ORF">JGS22_015745</name>
</gene>
<evidence type="ECO:0000313" key="4">
    <source>
        <dbReference type="Proteomes" id="UP000694501"/>
    </source>
</evidence>
<feature type="region of interest" description="Disordered" evidence="1">
    <location>
        <begin position="1"/>
        <end position="22"/>
    </location>
</feature>
<feature type="region of interest" description="Disordered" evidence="1">
    <location>
        <begin position="40"/>
        <end position="78"/>
    </location>
</feature>
<evidence type="ECO:0000256" key="2">
    <source>
        <dbReference type="SAM" id="Phobius"/>
    </source>
</evidence>
<dbReference type="AlphaFoldDB" id="A0A949JGI1"/>
<accession>A0A949JGI1</accession>
<proteinExistence type="predicted"/>
<protein>
    <submittedName>
        <fullName evidence="3">Uncharacterized protein</fullName>
    </submittedName>
</protein>
<dbReference type="RefSeq" id="WP_211038509.1">
    <property type="nucleotide sequence ID" value="NZ_JAELVF020000001.1"/>
</dbReference>
<evidence type="ECO:0000313" key="3">
    <source>
        <dbReference type="EMBL" id="MBU7599022.1"/>
    </source>
</evidence>